<organism evidence="2 3">
    <name type="scientific">Ophiocordyceps unilateralis</name>
    <name type="common">Zombie-ant fungus</name>
    <name type="synonym">Torrubia unilateralis</name>
    <dbReference type="NCBI Taxonomy" id="268505"/>
    <lineage>
        <taxon>Eukaryota</taxon>
        <taxon>Fungi</taxon>
        <taxon>Dikarya</taxon>
        <taxon>Ascomycota</taxon>
        <taxon>Pezizomycotina</taxon>
        <taxon>Sordariomycetes</taxon>
        <taxon>Hypocreomycetidae</taxon>
        <taxon>Hypocreales</taxon>
        <taxon>Ophiocordycipitaceae</taxon>
        <taxon>Ophiocordyceps</taxon>
    </lineage>
</organism>
<feature type="region of interest" description="Disordered" evidence="1">
    <location>
        <begin position="1"/>
        <end position="21"/>
    </location>
</feature>
<evidence type="ECO:0000313" key="2">
    <source>
        <dbReference type="EMBL" id="PFH59407.1"/>
    </source>
</evidence>
<proteinExistence type="predicted"/>
<reference evidence="2 3" key="2">
    <citation type="journal article" date="2017" name="Sci. Rep.">
        <title>Ant-infecting Ophiocordyceps genomes reveal a high diversity of potential behavioral manipulation genes and a possible major role for enterotoxins.</title>
        <authorList>
            <person name="de Bekker C."/>
            <person name="Ohm R.A."/>
            <person name="Evans H.C."/>
            <person name="Brachmann A."/>
            <person name="Hughes D.P."/>
        </authorList>
    </citation>
    <scope>NUCLEOTIDE SEQUENCE [LARGE SCALE GENOMIC DNA]</scope>
    <source>
        <strain evidence="2 3">SC16a</strain>
    </source>
</reference>
<protein>
    <submittedName>
        <fullName evidence="2">Uncharacterized protein</fullName>
    </submittedName>
</protein>
<dbReference type="STRING" id="268505.A0A2A9PEU2"/>
<accession>A0A2A9PEU2</accession>
<sequence>MLEAGSNPRVRNKGGLTPVQLIDPDNAELRDVVMKHDFATQNAGDFVTLDQEAELSGSDEEDRAEWERLRKGKSRNG</sequence>
<feature type="region of interest" description="Disordered" evidence="1">
    <location>
        <begin position="53"/>
        <end position="77"/>
    </location>
</feature>
<keyword evidence="3" id="KW-1185">Reference proteome</keyword>
<feature type="compositionally biased region" description="Acidic residues" evidence="1">
    <location>
        <begin position="53"/>
        <end position="64"/>
    </location>
</feature>
<gene>
    <name evidence="2" type="ORF">XA68_12437</name>
</gene>
<evidence type="ECO:0000313" key="3">
    <source>
        <dbReference type="Proteomes" id="UP000037136"/>
    </source>
</evidence>
<reference evidence="2 3" key="1">
    <citation type="journal article" date="2015" name="BMC Genomics">
        <title>Gene expression during zombie ant biting behavior reflects the complexity underlying fungal parasitic behavioral manipulation.</title>
        <authorList>
            <person name="de Bekker C."/>
            <person name="Ohm R.A."/>
            <person name="Loreto R.G."/>
            <person name="Sebastian A."/>
            <person name="Albert I."/>
            <person name="Merrow M."/>
            <person name="Brachmann A."/>
            <person name="Hughes D.P."/>
        </authorList>
    </citation>
    <scope>NUCLEOTIDE SEQUENCE [LARGE SCALE GENOMIC DNA]</scope>
    <source>
        <strain evidence="2 3">SC16a</strain>
    </source>
</reference>
<dbReference type="Proteomes" id="UP000037136">
    <property type="component" value="Unassembled WGS sequence"/>
</dbReference>
<evidence type="ECO:0000256" key="1">
    <source>
        <dbReference type="SAM" id="MobiDB-lite"/>
    </source>
</evidence>
<dbReference type="EMBL" id="LAZP02000202">
    <property type="protein sequence ID" value="PFH59407.1"/>
    <property type="molecule type" value="Genomic_DNA"/>
</dbReference>
<comment type="caution">
    <text evidence="2">The sequence shown here is derived from an EMBL/GenBank/DDBJ whole genome shotgun (WGS) entry which is preliminary data.</text>
</comment>
<dbReference type="AlphaFoldDB" id="A0A2A9PEU2"/>
<dbReference type="OrthoDB" id="9995210at2759"/>
<name>A0A2A9PEU2_OPHUN</name>